<proteinExistence type="predicted"/>
<reference evidence="1 2" key="1">
    <citation type="submission" date="2021-01" db="EMBL/GenBank/DDBJ databases">
        <title>Entomomonas sp. F2A isolated from a house cricket (Acheta domesticus).</title>
        <authorList>
            <person name="Spergser J."/>
            <person name="Busse H.-J."/>
        </authorList>
    </citation>
    <scope>NUCLEOTIDE SEQUENCE [LARGE SCALE GENOMIC DNA]</scope>
    <source>
        <strain evidence="1 2">F2A</strain>
    </source>
</reference>
<name>A0A974NHP1_9GAMM</name>
<accession>A0A974NHP1</accession>
<organism evidence="1 2">
    <name type="scientific">Entomomonas asaccharolytica</name>
    <dbReference type="NCBI Taxonomy" id="2785331"/>
    <lineage>
        <taxon>Bacteria</taxon>
        <taxon>Pseudomonadati</taxon>
        <taxon>Pseudomonadota</taxon>
        <taxon>Gammaproteobacteria</taxon>
        <taxon>Pseudomonadales</taxon>
        <taxon>Pseudomonadaceae</taxon>
        <taxon>Entomomonas</taxon>
    </lineage>
</organism>
<evidence type="ECO:0000313" key="2">
    <source>
        <dbReference type="Proteomes" id="UP000595278"/>
    </source>
</evidence>
<protein>
    <submittedName>
        <fullName evidence="1">PcfJ domain-containing protein</fullName>
    </submittedName>
</protein>
<dbReference type="Proteomes" id="UP000595278">
    <property type="component" value="Chromosome"/>
</dbReference>
<sequence>MTIEIEKLSTKYSASQIEHALLWKERFKKCADNPDKFEKNFLKDYLDITNRHYFWFYQISDTEVILRLFDYFLYYDGQFIRGVANTYRKASPKKLTKRYITQCKEMVIEQGCYYDPLIPSTSFTDKFRENIASYTKYIYYTLLVKKYFKVVDKHYHNAYNIDKEIWNQFHTNTTRFIRGKNYYFLRLAAFKLKLFNQALNPNILKLIRSVRCPTYRLYNWVAEGNSSYREQLIRAQPVLVPMLVLHDVTDIHPLKELLLYLQTNNYPWKLLNNIKKPDLIEKDYIDYKLPYKIKGEPQYLFNLFGVVADRQLPLNEVLSFFFRTPSIKEISYIGKMRVYDLGGAISYTHYNIYDWLFDGTKLGNIKPKNKKEWQAWRKLYWKYEEFITKRPDLISFFKGVKNPLNEGMFDEYKRTKEDYMEMIRNLSTTRLGGDNLFYELRDKLESHLSYIQLKNILIKYHKVLPKLQAKLTQELTGLNQGNSWQPMLNQNNLIAPNKVVITELLTPEALEKEGRSMKHCVASYFSSCFEGYCRIISFRKEGKSLATAEFNIQTVQQGDSYIDEIQCRQFRGFGNKETPKEADEAYRWFSKYYLSTSSSIINLDWPDESYKIDGLRYFRNKLSDELRHWLKGIIL</sequence>
<dbReference type="EMBL" id="CP067393">
    <property type="protein sequence ID" value="QQP86833.1"/>
    <property type="molecule type" value="Genomic_DNA"/>
</dbReference>
<dbReference type="InterPro" id="IPR025586">
    <property type="entry name" value="PcfJ"/>
</dbReference>
<dbReference type="AlphaFoldDB" id="A0A974NHP1"/>
<dbReference type="KEGG" id="eaz:JHT90_06220"/>
<dbReference type="RefSeq" id="WP_201095278.1">
    <property type="nucleotide sequence ID" value="NZ_CP067393.1"/>
</dbReference>
<evidence type="ECO:0000313" key="1">
    <source>
        <dbReference type="EMBL" id="QQP86833.1"/>
    </source>
</evidence>
<keyword evidence="2" id="KW-1185">Reference proteome</keyword>
<gene>
    <name evidence="1" type="ORF">JHT90_06220</name>
</gene>
<dbReference type="Pfam" id="PF14284">
    <property type="entry name" value="PcfJ"/>
    <property type="match status" value="1"/>
</dbReference>